<reference evidence="2 3" key="1">
    <citation type="submission" date="2018-03" db="EMBL/GenBank/DDBJ databases">
        <title>Genome sequencing of Melaminivora sp.</title>
        <authorList>
            <person name="Kim S.-J."/>
            <person name="Heo J."/>
            <person name="Ahn J.-H."/>
            <person name="Kwon S.-W."/>
        </authorList>
    </citation>
    <scope>NUCLEOTIDE SEQUENCE [LARGE SCALE GENOMIC DNA]</scope>
    <source>
        <strain evidence="2 3">SC2-9</strain>
    </source>
</reference>
<accession>A0A2R3QF84</accession>
<sequence length="105" mass="11237">MSHRFWLASAAALLPALLAAQAAQAACYIVYTADQQVVYRAQTPPVDMSRQLHETLPLLVPGGSMVFSLDSNGCELEFNHLPVASRAIRASALPLGPRAPRAPRG</sequence>
<name>A0A2R3QF84_9BURK</name>
<dbReference type="RefSeq" id="WP_106684874.1">
    <property type="nucleotide sequence ID" value="NZ_CP027667.1"/>
</dbReference>
<organism evidence="2 3">
    <name type="scientific">Melaminivora suipulveris</name>
    <dbReference type="NCBI Taxonomy" id="2109913"/>
    <lineage>
        <taxon>Bacteria</taxon>
        <taxon>Pseudomonadati</taxon>
        <taxon>Pseudomonadota</taxon>
        <taxon>Betaproteobacteria</taxon>
        <taxon>Burkholderiales</taxon>
        <taxon>Comamonadaceae</taxon>
        <taxon>Melaminivora</taxon>
    </lineage>
</organism>
<dbReference type="OrthoDB" id="8904700at2"/>
<feature type="signal peptide" evidence="1">
    <location>
        <begin position="1"/>
        <end position="25"/>
    </location>
</feature>
<gene>
    <name evidence="2" type="ORF">C6568_15130</name>
</gene>
<evidence type="ECO:0000256" key="1">
    <source>
        <dbReference type="SAM" id="SignalP"/>
    </source>
</evidence>
<evidence type="ECO:0000313" key="3">
    <source>
        <dbReference type="Proteomes" id="UP000237925"/>
    </source>
</evidence>
<dbReference type="KEGG" id="mela:C6568_15130"/>
<keyword evidence="1" id="KW-0732">Signal</keyword>
<dbReference type="Proteomes" id="UP000237925">
    <property type="component" value="Chromosome"/>
</dbReference>
<evidence type="ECO:0000313" key="2">
    <source>
        <dbReference type="EMBL" id="AVO50423.1"/>
    </source>
</evidence>
<feature type="chain" id="PRO_5015316393" evidence="1">
    <location>
        <begin position="26"/>
        <end position="105"/>
    </location>
</feature>
<dbReference type="AlphaFoldDB" id="A0A2R3QF84"/>
<protein>
    <submittedName>
        <fullName evidence="2">Uncharacterized protein</fullName>
    </submittedName>
</protein>
<dbReference type="EMBL" id="CP027667">
    <property type="protein sequence ID" value="AVO50423.1"/>
    <property type="molecule type" value="Genomic_DNA"/>
</dbReference>
<keyword evidence="3" id="KW-1185">Reference proteome</keyword>
<proteinExistence type="predicted"/>